<evidence type="ECO:0000256" key="6">
    <source>
        <dbReference type="ARBA" id="ARBA00022801"/>
    </source>
</evidence>
<keyword evidence="3" id="KW-0858">Xylan degradation</keyword>
<keyword evidence="5" id="KW-0732">Signal</keyword>
<evidence type="ECO:0000256" key="8">
    <source>
        <dbReference type="ARBA" id="ARBA00023157"/>
    </source>
</evidence>
<organism evidence="11 12">
    <name type="scientific">Marasmius crinis-equi</name>
    <dbReference type="NCBI Taxonomy" id="585013"/>
    <lineage>
        <taxon>Eukaryota</taxon>
        <taxon>Fungi</taxon>
        <taxon>Dikarya</taxon>
        <taxon>Basidiomycota</taxon>
        <taxon>Agaricomycotina</taxon>
        <taxon>Agaricomycetes</taxon>
        <taxon>Agaricomycetidae</taxon>
        <taxon>Agaricales</taxon>
        <taxon>Marasmiineae</taxon>
        <taxon>Marasmiaceae</taxon>
        <taxon>Marasmius</taxon>
    </lineage>
</organism>
<dbReference type="PANTHER" id="PTHR33938">
    <property type="entry name" value="FERULOYL ESTERASE B-RELATED"/>
    <property type="match status" value="1"/>
</dbReference>
<gene>
    <name evidence="11" type="ORF">V5O48_012343</name>
</gene>
<evidence type="ECO:0000256" key="4">
    <source>
        <dbReference type="ARBA" id="ARBA00022723"/>
    </source>
</evidence>
<accession>A0ABR3F3H6</accession>
<dbReference type="InterPro" id="IPR011118">
    <property type="entry name" value="Tannase/feruloyl_esterase"/>
</dbReference>
<keyword evidence="7" id="KW-0106">Calcium</keyword>
<protein>
    <recommendedName>
        <fullName evidence="10">Carboxylic ester hydrolase</fullName>
        <ecNumber evidence="10">3.1.1.-</ecNumber>
    </recommendedName>
</protein>
<evidence type="ECO:0000256" key="2">
    <source>
        <dbReference type="ARBA" id="ARBA00022487"/>
    </source>
</evidence>
<evidence type="ECO:0000256" key="7">
    <source>
        <dbReference type="ARBA" id="ARBA00022837"/>
    </source>
</evidence>
<evidence type="ECO:0000256" key="5">
    <source>
        <dbReference type="ARBA" id="ARBA00022729"/>
    </source>
</evidence>
<comment type="similarity">
    <text evidence="1 10">Belongs to the tannase family.</text>
</comment>
<name>A0ABR3F3H6_9AGAR</name>
<dbReference type="PANTHER" id="PTHR33938:SF15">
    <property type="entry name" value="FERULOYL ESTERASE B-RELATED"/>
    <property type="match status" value="1"/>
</dbReference>
<evidence type="ECO:0000313" key="11">
    <source>
        <dbReference type="EMBL" id="KAL0569617.1"/>
    </source>
</evidence>
<keyword evidence="12" id="KW-1185">Reference proteome</keyword>
<evidence type="ECO:0000256" key="3">
    <source>
        <dbReference type="ARBA" id="ARBA00022651"/>
    </source>
</evidence>
<keyword evidence="8" id="KW-1015">Disulfide bond</keyword>
<keyword evidence="4" id="KW-0479">Metal-binding</keyword>
<keyword evidence="3" id="KW-0624">Polysaccharide degradation</keyword>
<keyword evidence="2" id="KW-0719">Serine esterase</keyword>
<dbReference type="SUPFAM" id="SSF53474">
    <property type="entry name" value="alpha/beta-Hydrolases"/>
    <property type="match status" value="1"/>
</dbReference>
<evidence type="ECO:0000313" key="12">
    <source>
        <dbReference type="Proteomes" id="UP001465976"/>
    </source>
</evidence>
<dbReference type="EC" id="3.1.1.-" evidence="10"/>
<dbReference type="EMBL" id="JBAHYK010001080">
    <property type="protein sequence ID" value="KAL0569617.1"/>
    <property type="molecule type" value="Genomic_DNA"/>
</dbReference>
<evidence type="ECO:0000256" key="10">
    <source>
        <dbReference type="RuleBase" id="RU361238"/>
    </source>
</evidence>
<reference evidence="11 12" key="1">
    <citation type="submission" date="2024-02" db="EMBL/GenBank/DDBJ databases">
        <title>A draft genome for the cacao thread blight pathogen Marasmius crinis-equi.</title>
        <authorList>
            <person name="Cohen S.P."/>
            <person name="Baruah I.K."/>
            <person name="Amoako-Attah I."/>
            <person name="Bukari Y."/>
            <person name="Meinhardt L.W."/>
            <person name="Bailey B.A."/>
        </authorList>
    </citation>
    <scope>NUCLEOTIDE SEQUENCE [LARGE SCALE GENOMIC DNA]</scope>
    <source>
        <strain evidence="11 12">GH-76</strain>
    </source>
</reference>
<proteinExistence type="inferred from homology"/>
<dbReference type="Proteomes" id="UP001465976">
    <property type="component" value="Unassembled WGS sequence"/>
</dbReference>
<sequence length="535" mass="58942">MHLSRSAQSLFTALQLSPSFDFNTSCSLAQLSIPFSNSTSTHLLNASIVPAGTQITFPDVDSSCETSSDPQVLSDDICRVILQVDTSSTSSIHMEAWLPRHWTGRFLSTGNGGLGGCIKYQDVANGASLGFATVGANNGHDGNTGAPFENRPEVLKDFVFRSIHTNVVVGKQITEHFYEQPHTKSYYFGCSTGGRQGLKSVEDFPEDFDGVIAGAPAANFVGLLSWTGHFFTEITGPSSSPAFIPVDVWLGLIHDDVLSQCDEIDGVQDGIIEDPNLCDYDPSGLLCTDSDATNNTTCLTPTQIETVRKVYTPFLDIFPRAQPGGETAGGLAKSIAGEFFAYTSDWFKYVVYPMENRSEPLDPNAITVDDYRRAIEADPFGISTWKGEHGRFRERGGKLLTYHGQADGLITPRISEEYYDHVKRVSGELDEYFRFFRISGMEHCSQGAGAWNIGQVRLGVPRSEWMEPERNVLAAIVRWVEEGIAPETIEGVKFVKDDPEQGEAFRRRHCRYPLRATYGGEGNSTRPESWSCQDV</sequence>
<comment type="caution">
    <text evidence="11">The sequence shown here is derived from an EMBL/GenBank/DDBJ whole genome shotgun (WGS) entry which is preliminary data.</text>
</comment>
<evidence type="ECO:0000256" key="1">
    <source>
        <dbReference type="ARBA" id="ARBA00006249"/>
    </source>
</evidence>
<keyword evidence="3" id="KW-0119">Carbohydrate metabolism</keyword>
<dbReference type="InterPro" id="IPR029058">
    <property type="entry name" value="AB_hydrolase_fold"/>
</dbReference>
<evidence type="ECO:0000256" key="9">
    <source>
        <dbReference type="ARBA" id="ARBA00034075"/>
    </source>
</evidence>
<keyword evidence="6 10" id="KW-0378">Hydrolase</keyword>
<comment type="catalytic activity">
    <reaction evidence="9">
        <text>feruloyl-polysaccharide + H2O = ferulate + polysaccharide.</text>
        <dbReference type="EC" id="3.1.1.73"/>
    </reaction>
</comment>
<dbReference type="Pfam" id="PF07519">
    <property type="entry name" value="Tannase"/>
    <property type="match status" value="1"/>
</dbReference>